<dbReference type="AlphaFoldDB" id="F4L038"/>
<dbReference type="PANTHER" id="PTHR40590:SF1">
    <property type="entry name" value="CYTOPLASMIC PROTEIN"/>
    <property type="match status" value="1"/>
</dbReference>
<keyword evidence="2" id="KW-1185">Reference proteome</keyword>
<dbReference type="PROSITE" id="PS51257">
    <property type="entry name" value="PROKAR_LIPOPROTEIN"/>
    <property type="match status" value="1"/>
</dbReference>
<accession>F4L038</accession>
<evidence type="ECO:0000313" key="2">
    <source>
        <dbReference type="Proteomes" id="UP000008461"/>
    </source>
</evidence>
<dbReference type="OrthoDB" id="9798714at2"/>
<evidence type="ECO:0000313" key="1">
    <source>
        <dbReference type="EMBL" id="AEE52747.1"/>
    </source>
</evidence>
<dbReference type="CDD" id="cd14789">
    <property type="entry name" value="Tiki"/>
    <property type="match status" value="1"/>
</dbReference>
<dbReference type="InterPro" id="IPR002816">
    <property type="entry name" value="TraB/PrgY/GumN_fam"/>
</dbReference>
<protein>
    <submittedName>
        <fullName evidence="1">GumN family protein</fullName>
    </submittedName>
</protein>
<sequence length="296" mass="32749">MVMNTRLYSLLWLLGTTLVFFAGCKTSEGTAIKTENSLLWKIEGKALKQPSYLLGTIHILPQKDFFLSDAMKQALASSQQVVLELDMDDPGMSMEMFKYANMNEGSALDKLLSPADYAKLDSLVKKGTGVGVAMFNKWQPMLVASVVMQQMLDKQPASYELALVKLAKEGQKEVKGLETIKEQIDAMATIPLPQQAQYLSELLNDFEKQKALFGKMVDLYKSQNINELLAYMIEESGGIDFSTVLLNQRNHNWIPKIGEIAAEKPTFFAVGAGHLAGKDGVLALLRKAGYRVTAVL</sequence>
<dbReference type="InterPro" id="IPR047111">
    <property type="entry name" value="YbaP-like"/>
</dbReference>
<dbReference type="HOGENOM" id="CLU_057525_1_1_10"/>
<proteinExistence type="predicted"/>
<reference key="2">
    <citation type="submission" date="2011-04" db="EMBL/GenBank/DDBJ databases">
        <title>Complete sequence of chromosome of Haliscomenobacter hydrossis DSM 1100.</title>
        <authorList>
            <consortium name="US DOE Joint Genome Institute (JGI-PGF)"/>
            <person name="Lucas S."/>
            <person name="Han J."/>
            <person name="Lapidus A."/>
            <person name="Bruce D."/>
            <person name="Goodwin L."/>
            <person name="Pitluck S."/>
            <person name="Peters L."/>
            <person name="Kyrpides N."/>
            <person name="Mavromatis K."/>
            <person name="Ivanova N."/>
            <person name="Ovchinnikova G."/>
            <person name="Pagani I."/>
            <person name="Daligault H."/>
            <person name="Detter J.C."/>
            <person name="Han C."/>
            <person name="Land M."/>
            <person name="Hauser L."/>
            <person name="Markowitz V."/>
            <person name="Cheng J.-F."/>
            <person name="Hugenholtz P."/>
            <person name="Woyke T."/>
            <person name="Wu D."/>
            <person name="Verbarg S."/>
            <person name="Frueling A."/>
            <person name="Brambilla E."/>
            <person name="Klenk H.-P."/>
            <person name="Eisen J.A."/>
        </authorList>
    </citation>
    <scope>NUCLEOTIDE SEQUENCE</scope>
    <source>
        <strain>DSM 1100</strain>
    </source>
</reference>
<dbReference type="PANTHER" id="PTHR40590">
    <property type="entry name" value="CYTOPLASMIC PROTEIN-RELATED"/>
    <property type="match status" value="1"/>
</dbReference>
<organism evidence="1 2">
    <name type="scientific">Haliscomenobacter hydrossis (strain ATCC 27775 / DSM 1100 / LMG 10767 / O)</name>
    <dbReference type="NCBI Taxonomy" id="760192"/>
    <lineage>
        <taxon>Bacteria</taxon>
        <taxon>Pseudomonadati</taxon>
        <taxon>Bacteroidota</taxon>
        <taxon>Saprospiria</taxon>
        <taxon>Saprospirales</taxon>
        <taxon>Haliscomenobacteraceae</taxon>
        <taxon>Haliscomenobacter</taxon>
    </lineage>
</organism>
<reference evidence="1 2" key="1">
    <citation type="journal article" date="2011" name="Stand. Genomic Sci.">
        <title>Complete genome sequence of Haliscomenobacter hydrossis type strain (O).</title>
        <authorList>
            <consortium name="US DOE Joint Genome Institute (JGI-PGF)"/>
            <person name="Daligault H."/>
            <person name="Lapidus A."/>
            <person name="Zeytun A."/>
            <person name="Nolan M."/>
            <person name="Lucas S."/>
            <person name="Del Rio T.G."/>
            <person name="Tice H."/>
            <person name="Cheng J.F."/>
            <person name="Tapia R."/>
            <person name="Han C."/>
            <person name="Goodwin L."/>
            <person name="Pitluck S."/>
            <person name="Liolios K."/>
            <person name="Pagani I."/>
            <person name="Ivanova N."/>
            <person name="Huntemann M."/>
            <person name="Mavromatis K."/>
            <person name="Mikhailova N."/>
            <person name="Pati A."/>
            <person name="Chen A."/>
            <person name="Palaniappan K."/>
            <person name="Land M."/>
            <person name="Hauser L."/>
            <person name="Brambilla E.M."/>
            <person name="Rohde M."/>
            <person name="Verbarg S."/>
            <person name="Goker M."/>
            <person name="Bristow J."/>
            <person name="Eisen J.A."/>
            <person name="Markowitz V."/>
            <person name="Hugenholtz P."/>
            <person name="Kyrpides N.C."/>
            <person name="Klenk H.P."/>
            <person name="Woyke T."/>
        </authorList>
    </citation>
    <scope>NUCLEOTIDE SEQUENCE [LARGE SCALE GENOMIC DNA]</scope>
    <source>
        <strain evidence="2">ATCC 27775 / DSM 1100 / LMG 10767 / O</strain>
    </source>
</reference>
<name>F4L038_HALH1</name>
<dbReference type="Proteomes" id="UP000008461">
    <property type="component" value="Chromosome"/>
</dbReference>
<dbReference type="Pfam" id="PF01963">
    <property type="entry name" value="TraB_PrgY_gumN"/>
    <property type="match status" value="1"/>
</dbReference>
<dbReference type="KEGG" id="hhy:Halhy_4918"/>
<gene>
    <name evidence="1" type="ordered locus">Halhy_4918</name>
</gene>
<dbReference type="eggNOG" id="COG3735">
    <property type="taxonomic scope" value="Bacteria"/>
</dbReference>
<dbReference type="EMBL" id="CP002691">
    <property type="protein sequence ID" value="AEE52747.1"/>
    <property type="molecule type" value="Genomic_DNA"/>
</dbReference>